<dbReference type="EMBL" id="GBXM01102793">
    <property type="protein sequence ID" value="JAH05784.1"/>
    <property type="molecule type" value="Transcribed_RNA"/>
</dbReference>
<reference evidence="1" key="1">
    <citation type="submission" date="2014-11" db="EMBL/GenBank/DDBJ databases">
        <authorList>
            <person name="Amaro Gonzalez C."/>
        </authorList>
    </citation>
    <scope>NUCLEOTIDE SEQUENCE</scope>
</reference>
<accession>A0A0E9PMS0</accession>
<proteinExistence type="predicted"/>
<protein>
    <submittedName>
        <fullName evidence="1">Uncharacterized protein</fullName>
    </submittedName>
</protein>
<reference evidence="1" key="2">
    <citation type="journal article" date="2015" name="Fish Shellfish Immunol.">
        <title>Early steps in the European eel (Anguilla anguilla)-Vibrio vulnificus interaction in the gills: Role of the RtxA13 toxin.</title>
        <authorList>
            <person name="Callol A."/>
            <person name="Pajuelo D."/>
            <person name="Ebbesson L."/>
            <person name="Teles M."/>
            <person name="MacKenzie S."/>
            <person name="Amaro C."/>
        </authorList>
    </citation>
    <scope>NUCLEOTIDE SEQUENCE</scope>
</reference>
<dbReference type="AlphaFoldDB" id="A0A0E9PMS0"/>
<organism evidence="1">
    <name type="scientific">Anguilla anguilla</name>
    <name type="common">European freshwater eel</name>
    <name type="synonym">Muraena anguilla</name>
    <dbReference type="NCBI Taxonomy" id="7936"/>
    <lineage>
        <taxon>Eukaryota</taxon>
        <taxon>Metazoa</taxon>
        <taxon>Chordata</taxon>
        <taxon>Craniata</taxon>
        <taxon>Vertebrata</taxon>
        <taxon>Euteleostomi</taxon>
        <taxon>Actinopterygii</taxon>
        <taxon>Neopterygii</taxon>
        <taxon>Teleostei</taxon>
        <taxon>Anguilliformes</taxon>
        <taxon>Anguillidae</taxon>
        <taxon>Anguilla</taxon>
    </lineage>
</organism>
<evidence type="ECO:0000313" key="1">
    <source>
        <dbReference type="EMBL" id="JAH05784.1"/>
    </source>
</evidence>
<sequence>MLILKLLSWPGLSCEILNLGETHLVTGKIAIYKNNTYIL</sequence>
<name>A0A0E9PMS0_ANGAN</name>